<keyword evidence="5" id="KW-0805">Transcription regulation</keyword>
<sequence length="698" mass="78740">MASTSQPEKEVVVISSDDDDDNNGDDDANIIKYIKPVSVYKELETRSKKNPYLRRRCLNYIIKGKKKKKSNSRVTIRFNYRDVRNKKTLKAEVVEKFSCPFCMMPCGGHEGLGLHLKSSHDAFNYDFYRAEEDHGPEVDVCLKPETLQFGVLKNDLGNPQYNPFMFVSKRRKGRRERDMLRRLKPRFLKLPLDELPRSTENDELSHVNEDIVSSPPRAHSPEKTSDVLTTTQPAIAEPSAPVVPPVSERTELFAESSEKTNDILTTTQPAIAESSEPVVPRVSGRKELVAEPSEPAVPQPVAPRVSGRKKLIAEPSEPVVPRVSGRKKSIAEPSEPLLPRVSGRTKSIAELSEPVVPRVSGRKKTIVESSEPLLPRVSGRKKLISASSEPLVPPVSERRKLFAESSSELVVPPVTRRKKQVAESSSEPLAPPVKGRKKLAAESSETVVPPVKGRKKQVAESSEPARGKKKLVAESSEPVVPPASGRKKLVAESSEPMVSPVSGRKHLPAESSEPMVPSVSRNKKLSAEQSEDKGHERLRSRQFYHSHTMQPMTFEEVMSNEDSDNETDDNVLDLQERLRFERVMGMRKEQNRYMFRWNIFIRKQRVIADAHMPWACEEFTKLHKEELKRSPSFDWWWRMFKIRLWNQGLICAKTFNNCTTIMIQNTMIQKKPDEAGPSTSHQPAAANANTEQSMEIDA</sequence>
<reference evidence="11" key="2">
    <citation type="submission" date="2025-08" db="UniProtKB">
        <authorList>
            <consortium name="RefSeq"/>
        </authorList>
    </citation>
    <scope>IDENTIFICATION</scope>
    <source>
        <tissue evidence="11">Leaf</tissue>
    </source>
</reference>
<evidence type="ECO:0000313" key="10">
    <source>
        <dbReference type="Proteomes" id="UP000694864"/>
    </source>
</evidence>
<feature type="region of interest" description="Disordered" evidence="7">
    <location>
        <begin position="671"/>
        <end position="698"/>
    </location>
</feature>
<evidence type="ECO:0000259" key="9">
    <source>
        <dbReference type="Pfam" id="PF23320"/>
    </source>
</evidence>
<organism evidence="10 11">
    <name type="scientific">Camelina sativa</name>
    <name type="common">False flax</name>
    <name type="synonym">Myagrum sativum</name>
    <dbReference type="NCBI Taxonomy" id="90675"/>
    <lineage>
        <taxon>Eukaryota</taxon>
        <taxon>Viridiplantae</taxon>
        <taxon>Streptophyta</taxon>
        <taxon>Embryophyta</taxon>
        <taxon>Tracheophyta</taxon>
        <taxon>Spermatophyta</taxon>
        <taxon>Magnoliopsida</taxon>
        <taxon>eudicotyledons</taxon>
        <taxon>Gunneridae</taxon>
        <taxon>Pentapetalae</taxon>
        <taxon>rosids</taxon>
        <taxon>malvids</taxon>
        <taxon>Brassicales</taxon>
        <taxon>Brassicaceae</taxon>
        <taxon>Camelineae</taxon>
        <taxon>Camelina</taxon>
    </lineage>
</organism>
<evidence type="ECO:0000313" key="11">
    <source>
        <dbReference type="RefSeq" id="XP_010507564.1"/>
    </source>
</evidence>
<evidence type="ECO:0000256" key="4">
    <source>
        <dbReference type="ARBA" id="ARBA00022833"/>
    </source>
</evidence>
<keyword evidence="10" id="KW-1185">Reference proteome</keyword>
<evidence type="ECO:0000256" key="2">
    <source>
        <dbReference type="ARBA" id="ARBA00022723"/>
    </source>
</evidence>
<dbReference type="Pfam" id="PF23320">
    <property type="entry name" value="Zn_SUZ12"/>
    <property type="match status" value="1"/>
</dbReference>
<dbReference type="CDD" id="cd21553">
    <property type="entry name" value="VEFS-box_EMF2-like"/>
    <property type="match status" value="1"/>
</dbReference>
<evidence type="ECO:0000256" key="1">
    <source>
        <dbReference type="ARBA" id="ARBA00007416"/>
    </source>
</evidence>
<feature type="region of interest" description="Disordered" evidence="7">
    <location>
        <begin position="403"/>
        <end position="538"/>
    </location>
</feature>
<proteinExistence type="inferred from homology"/>
<reference evidence="10" key="1">
    <citation type="journal article" date="2014" name="Nat. Commun.">
        <title>The emerging biofuel crop Camelina sativa retains a highly undifferentiated hexaploid genome structure.</title>
        <authorList>
            <person name="Kagale S."/>
            <person name="Koh C."/>
            <person name="Nixon J."/>
            <person name="Bollina V."/>
            <person name="Clarke W.E."/>
            <person name="Tuteja R."/>
            <person name="Spillane C."/>
            <person name="Robinson S.J."/>
            <person name="Links M.G."/>
            <person name="Clarke C."/>
            <person name="Higgins E.E."/>
            <person name="Huebert T."/>
            <person name="Sharpe A.G."/>
            <person name="Parkin I.A."/>
        </authorList>
    </citation>
    <scope>NUCLEOTIDE SEQUENCE [LARGE SCALE GENOMIC DNA]</scope>
    <source>
        <strain evidence="10">cv. DH55</strain>
    </source>
</reference>
<dbReference type="Pfam" id="PF09733">
    <property type="entry name" value="VEFS-Box"/>
    <property type="match status" value="1"/>
</dbReference>
<dbReference type="Proteomes" id="UP000694864">
    <property type="component" value="Chromosome 4"/>
</dbReference>
<dbReference type="PANTHER" id="PTHR22597">
    <property type="entry name" value="POLYCOMB GROUP PROTEIN"/>
    <property type="match status" value="1"/>
</dbReference>
<evidence type="ECO:0000259" key="8">
    <source>
        <dbReference type="Pfam" id="PF09733"/>
    </source>
</evidence>
<protein>
    <submittedName>
        <fullName evidence="11">Polycomb group protein FERTILIZATION-INDEPENDENT SEED 2-like</fullName>
    </submittedName>
</protein>
<feature type="region of interest" description="Disordered" evidence="7">
    <location>
        <begin position="199"/>
        <end position="224"/>
    </location>
</feature>
<keyword evidence="4" id="KW-0862">Zinc</keyword>
<gene>
    <name evidence="11" type="primary">LOC104784205</name>
</gene>
<keyword evidence="3" id="KW-0863">Zinc-finger</keyword>
<keyword evidence="2" id="KW-0479">Metal-binding</keyword>
<evidence type="ECO:0000256" key="5">
    <source>
        <dbReference type="ARBA" id="ARBA00023015"/>
    </source>
</evidence>
<dbReference type="PANTHER" id="PTHR22597:SF24">
    <property type="entry name" value="POLYCOMB GROUP PROTEIN FERTILIZATION-INDEPENDENT SEED 2"/>
    <property type="match status" value="1"/>
</dbReference>
<feature type="compositionally biased region" description="Basic and acidic residues" evidence="7">
    <location>
        <begin position="199"/>
        <end position="209"/>
    </location>
</feature>
<feature type="compositionally biased region" description="Acidic residues" evidence="7">
    <location>
        <begin position="16"/>
        <end position="27"/>
    </location>
</feature>
<evidence type="ECO:0000256" key="6">
    <source>
        <dbReference type="ARBA" id="ARBA00023163"/>
    </source>
</evidence>
<feature type="domain" description="Polycomb protein VEFS-Box" evidence="8">
    <location>
        <begin position="537"/>
        <end position="654"/>
    </location>
</feature>
<comment type="similarity">
    <text evidence="1">Belongs to the VEFS (VRN2-EMF2-FIS2-SU(Z)12) family.</text>
</comment>
<dbReference type="GeneID" id="104784205"/>
<evidence type="ECO:0000256" key="3">
    <source>
        <dbReference type="ARBA" id="ARBA00022771"/>
    </source>
</evidence>
<dbReference type="InterPro" id="IPR019135">
    <property type="entry name" value="Polycomb_protein_VEFS-Box"/>
</dbReference>
<feature type="compositionally biased region" description="Polar residues" evidence="7">
    <location>
        <begin position="677"/>
        <end position="698"/>
    </location>
</feature>
<feature type="domain" description="Polycomb protein SUZ12-like zinc finger" evidence="9">
    <location>
        <begin position="75"/>
        <end position="143"/>
    </location>
</feature>
<name>A0ABM0YXQ6_CAMSA</name>
<feature type="region of interest" description="Disordered" evidence="7">
    <location>
        <begin position="289"/>
        <end position="345"/>
    </location>
</feature>
<dbReference type="RefSeq" id="XP_010507564.1">
    <property type="nucleotide sequence ID" value="XM_010509262.1"/>
</dbReference>
<dbReference type="InterPro" id="IPR057540">
    <property type="entry name" value="Znf_SUZ12"/>
</dbReference>
<feature type="region of interest" description="Disordered" evidence="7">
    <location>
        <begin position="1"/>
        <end position="27"/>
    </location>
</feature>
<accession>A0ABM0YXQ6</accession>
<keyword evidence="6" id="KW-0804">Transcription</keyword>
<evidence type="ECO:0000256" key="7">
    <source>
        <dbReference type="SAM" id="MobiDB-lite"/>
    </source>
</evidence>